<dbReference type="GO" id="GO:0003677">
    <property type="term" value="F:DNA binding"/>
    <property type="evidence" value="ECO:0007669"/>
    <property type="project" value="UniProtKB-KW"/>
</dbReference>
<organism evidence="7 8">
    <name type="scientific">Eucalyptus globulus</name>
    <name type="common">Tasmanian blue gum</name>
    <dbReference type="NCBI Taxonomy" id="34317"/>
    <lineage>
        <taxon>Eukaryota</taxon>
        <taxon>Viridiplantae</taxon>
        <taxon>Streptophyta</taxon>
        <taxon>Embryophyta</taxon>
        <taxon>Tracheophyta</taxon>
        <taxon>Spermatophyta</taxon>
        <taxon>Magnoliopsida</taxon>
        <taxon>eudicotyledons</taxon>
        <taxon>Gunneridae</taxon>
        <taxon>Pentapetalae</taxon>
        <taxon>rosids</taxon>
        <taxon>malvids</taxon>
        <taxon>Myrtales</taxon>
        <taxon>Myrtaceae</taxon>
        <taxon>Myrtoideae</taxon>
        <taxon>Eucalypteae</taxon>
        <taxon>Eucalyptus</taxon>
    </lineage>
</organism>
<evidence type="ECO:0000256" key="3">
    <source>
        <dbReference type="ARBA" id="ARBA00023163"/>
    </source>
</evidence>
<dbReference type="CDD" id="cd00202">
    <property type="entry name" value="ZnF_GATA"/>
    <property type="match status" value="1"/>
</dbReference>
<comment type="caution">
    <text evidence="7">The sequence shown here is derived from an EMBL/GenBank/DDBJ whole genome shotgun (WGS) entry which is preliminary data.</text>
</comment>
<proteinExistence type="predicted"/>
<feature type="region of interest" description="Disordered" evidence="5">
    <location>
        <begin position="259"/>
        <end position="292"/>
    </location>
</feature>
<feature type="compositionally biased region" description="Basic residues" evidence="5">
    <location>
        <begin position="262"/>
        <end position="273"/>
    </location>
</feature>
<dbReference type="PROSITE" id="PS50114">
    <property type="entry name" value="GATA_ZN_FINGER_2"/>
    <property type="match status" value="1"/>
</dbReference>
<keyword evidence="2" id="KW-0238">DNA-binding</keyword>
<dbReference type="InterPro" id="IPR044589">
    <property type="entry name" value="GATA26/27"/>
</dbReference>
<keyword evidence="8" id="KW-1185">Reference proteome</keyword>
<dbReference type="Gene3D" id="3.30.50.10">
    <property type="entry name" value="Erythroid Transcription Factor GATA-1, subunit A"/>
    <property type="match status" value="1"/>
</dbReference>
<dbReference type="EMBL" id="JBJKBG010000009">
    <property type="protein sequence ID" value="KAL3724120.1"/>
    <property type="molecule type" value="Genomic_DNA"/>
</dbReference>
<dbReference type="InterPro" id="IPR000679">
    <property type="entry name" value="Znf_GATA"/>
</dbReference>
<keyword evidence="4" id="KW-0862">Zinc</keyword>
<feature type="domain" description="GATA-type" evidence="6">
    <location>
        <begin position="8"/>
        <end position="50"/>
    </location>
</feature>
<accession>A0ABD3JAT1</accession>
<gene>
    <name evidence="7" type="ORF">ACJRO7_036184</name>
</gene>
<dbReference type="GO" id="GO:0008270">
    <property type="term" value="F:zinc ion binding"/>
    <property type="evidence" value="ECO:0007669"/>
    <property type="project" value="UniProtKB-KW"/>
</dbReference>
<evidence type="ECO:0000256" key="2">
    <source>
        <dbReference type="ARBA" id="ARBA00023125"/>
    </source>
</evidence>
<dbReference type="AlphaFoldDB" id="A0ABD3JAT1"/>
<evidence type="ECO:0000256" key="5">
    <source>
        <dbReference type="SAM" id="MobiDB-lite"/>
    </source>
</evidence>
<name>A0ABD3JAT1_EUCGL</name>
<dbReference type="SUPFAM" id="SSF57716">
    <property type="entry name" value="Glucocorticoid receptor-like (DNA-binding domain)"/>
    <property type="match status" value="1"/>
</dbReference>
<dbReference type="InterPro" id="IPR013088">
    <property type="entry name" value="Znf_NHR/GATA"/>
</dbReference>
<protein>
    <recommendedName>
        <fullName evidence="6">GATA-type domain-containing protein</fullName>
    </recommendedName>
</protein>
<evidence type="ECO:0000259" key="6">
    <source>
        <dbReference type="PROSITE" id="PS50114"/>
    </source>
</evidence>
<evidence type="ECO:0000313" key="7">
    <source>
        <dbReference type="EMBL" id="KAL3724120.1"/>
    </source>
</evidence>
<reference evidence="7 8" key="1">
    <citation type="submission" date="2024-11" db="EMBL/GenBank/DDBJ databases">
        <title>Chromosome-level genome assembly of Eucalyptus globulus Labill. provides insights into its genome evolution.</title>
        <authorList>
            <person name="Li X."/>
        </authorList>
    </citation>
    <scope>NUCLEOTIDE SEQUENCE [LARGE SCALE GENOMIC DNA]</scope>
    <source>
        <strain evidence="7">CL2024</strain>
        <tissue evidence="7">Fresh tender leaves</tissue>
    </source>
</reference>
<dbReference type="Proteomes" id="UP001634007">
    <property type="component" value="Unassembled WGS sequence"/>
</dbReference>
<evidence type="ECO:0000256" key="4">
    <source>
        <dbReference type="PROSITE-ProRule" id="PRU00094"/>
    </source>
</evidence>
<keyword evidence="4" id="KW-0479">Metal-binding</keyword>
<dbReference type="SMART" id="SM00401">
    <property type="entry name" value="ZnF_GATA"/>
    <property type="match status" value="1"/>
</dbReference>
<evidence type="ECO:0000313" key="8">
    <source>
        <dbReference type="Proteomes" id="UP001634007"/>
    </source>
</evidence>
<keyword evidence="3" id="KW-0804">Transcription</keyword>
<sequence length="322" mass="35712">MWILLNETPLWRHGPMEKPVLCNACGSRWRLKGSLDDYVPKRYRAVVRKRRFQNIRDVHEEERIVHAGEVALGDLNLTESFASNKNKSSPESITSEFHQLIKLKAVAASKYSDMLDVNQVPPVKSSFAHIESLQKELYEMYIDQQCASTVAASELIYDNLNRGLKLDNEIGLGVVMLNAPIVAKVEKSGSSPFLWKKNVLALPAEAKGEVFLKLNSIDSSQGVATPQAPADPKCTFQERYKSVGEVSLLRSPFALGGDLPRRVRTAGRRRRKTKDKESIGKPAPGSSSIDGDVSCTEIGKESMPLKDKMACVCCCSSSRPFN</sequence>
<dbReference type="PANTHER" id="PTHR46855:SF21">
    <property type="entry name" value="GATA ZINC FINGER PROTEIN"/>
    <property type="match status" value="1"/>
</dbReference>
<keyword evidence="1" id="KW-0805">Transcription regulation</keyword>
<evidence type="ECO:0000256" key="1">
    <source>
        <dbReference type="ARBA" id="ARBA00023015"/>
    </source>
</evidence>
<keyword evidence="4" id="KW-0863">Zinc-finger</keyword>
<dbReference type="Pfam" id="PF00320">
    <property type="entry name" value="GATA"/>
    <property type="match status" value="1"/>
</dbReference>
<dbReference type="PANTHER" id="PTHR46855">
    <property type="entry name" value="OSJNBB0038F03.10 PROTEIN"/>
    <property type="match status" value="1"/>
</dbReference>